<organism evidence="2">
    <name type="scientific">Spumella elongata</name>
    <dbReference type="NCBI Taxonomy" id="89044"/>
    <lineage>
        <taxon>Eukaryota</taxon>
        <taxon>Sar</taxon>
        <taxon>Stramenopiles</taxon>
        <taxon>Ochrophyta</taxon>
        <taxon>Chrysophyceae</taxon>
        <taxon>Chromulinales</taxon>
        <taxon>Chromulinaceae</taxon>
        <taxon>Spumella</taxon>
    </lineage>
</organism>
<name>A0A7S3MGY2_9STRA</name>
<dbReference type="Pfam" id="PF03133">
    <property type="entry name" value="TTL"/>
    <property type="match status" value="1"/>
</dbReference>
<protein>
    <submittedName>
        <fullName evidence="2">Uncharacterized protein</fullName>
    </submittedName>
</protein>
<evidence type="ECO:0000256" key="1">
    <source>
        <dbReference type="SAM" id="MobiDB-lite"/>
    </source>
</evidence>
<accession>A0A7S3MGY2</accession>
<feature type="region of interest" description="Disordered" evidence="1">
    <location>
        <begin position="175"/>
        <end position="233"/>
    </location>
</feature>
<dbReference type="Gene3D" id="3.30.470.20">
    <property type="entry name" value="ATP-grasp fold, B domain"/>
    <property type="match status" value="1"/>
</dbReference>
<evidence type="ECO:0000313" key="2">
    <source>
        <dbReference type="EMBL" id="CAE0301679.1"/>
    </source>
</evidence>
<proteinExistence type="predicted"/>
<reference evidence="2" key="1">
    <citation type="submission" date="2021-01" db="EMBL/GenBank/DDBJ databases">
        <authorList>
            <person name="Corre E."/>
            <person name="Pelletier E."/>
            <person name="Niang G."/>
            <person name="Scheremetjew M."/>
            <person name="Finn R."/>
            <person name="Kale V."/>
            <person name="Holt S."/>
            <person name="Cochrane G."/>
            <person name="Meng A."/>
            <person name="Brown T."/>
            <person name="Cohen L."/>
        </authorList>
    </citation>
    <scope>NUCLEOTIDE SEQUENCE</scope>
    <source>
        <strain evidence="2">CCAP 955/1</strain>
    </source>
</reference>
<gene>
    <name evidence="2" type="ORF">SELO1098_LOCUS30535</name>
</gene>
<sequence>MDDGRKVHIKFYVLLVGMEDAVRWHLYTFKDGYLSISPNPWTPEDLSKETQVTIIRSERITGWAPWPEVYPKCRAGVASVIKKAVDDGKLEGRIGKRQFEIFSADFLVDTHGAVWFFEFNMSPVLKDAADAPKVNDSDMIRGALNVVSPWEGGGPGLWDFVQEFSSPPEVVAAARASKASPAQGSGAGKQAAAPGAGASGGDARRGPPAAPVPAPPTATGASLGPRLGESAEA</sequence>
<dbReference type="InterPro" id="IPR004344">
    <property type="entry name" value="TTL/TTLL_fam"/>
</dbReference>
<dbReference type="EMBL" id="HBIC01059543">
    <property type="protein sequence ID" value="CAE0301679.1"/>
    <property type="molecule type" value="Transcribed_RNA"/>
</dbReference>
<feature type="compositionally biased region" description="Low complexity" evidence="1">
    <location>
        <begin position="175"/>
        <end position="196"/>
    </location>
</feature>
<dbReference type="AlphaFoldDB" id="A0A7S3MGY2"/>